<sequence>MLNPGDEIYYFRSIYREISNSDGYITNRLVVSTNFAFLDNVSREFSRITDCWGNYNSLQVYKYAEGSIMLVQPYSARNGIEAKTLCHGRKTQASVDCSLIDSWISLCTKTYSTCSLLPFENPTGPSRLIDIEAQQVVRFGSENDNRPGSDVCYAALSYVWGSVGQLELNAKTMETLEKPQGLAQYAHDIPKTIEDALKLYRKLRIPYLSWKGKGATDKTAFGDDSEAGLPGVEDDSRPAQRIERINGLTLAYTPHDFRRVMETSRWANRGWTYQEGILSRRLLIFTREQVYFRCNEATWIEDTVLKPFPPTSSTVVQMQTPQTEQPFWKKSLPEVFAGEDTFKEYSEMVQCYTKRQLLKPEDAINAFCGIVDVLDASDKEGFSLGLPNKYFSIALCFSFYWTDEPISLRPMFPTWYWAAWQSKYPVEYDESLLQAAGDTSSDLSLYTFYYYGSRGITPINKSKNRRRLTKDESCRVYKDLKARNILEWKTRFPIFFCGMVVWLYISNINDGSCDVSSDAKGSVLGTTYLYSDFHYMKGQDVEFVVVCQYGEKSRLIAINTQDRLSSRIGLDTIELDWFNLRVDYRVVILV</sequence>
<dbReference type="RefSeq" id="XP_033393409.1">
    <property type="nucleotide sequence ID" value="XM_033543517.1"/>
</dbReference>
<name>A0A6A6B3A5_9PEZI</name>
<proteinExistence type="predicted"/>
<dbReference type="GeneID" id="54301014"/>
<evidence type="ECO:0000313" key="3">
    <source>
        <dbReference type="EMBL" id="KAF2137694.1"/>
    </source>
</evidence>
<evidence type="ECO:0000259" key="2">
    <source>
        <dbReference type="Pfam" id="PF06985"/>
    </source>
</evidence>
<protein>
    <recommendedName>
        <fullName evidence="2">Heterokaryon incompatibility domain-containing protein</fullName>
    </recommendedName>
</protein>
<dbReference type="PANTHER" id="PTHR33112:SF12">
    <property type="entry name" value="HETEROKARYON INCOMPATIBILITY DOMAIN-CONTAINING PROTEIN"/>
    <property type="match status" value="1"/>
</dbReference>
<dbReference type="OrthoDB" id="5135333at2759"/>
<organism evidence="3 4">
    <name type="scientific">Aplosporella prunicola CBS 121167</name>
    <dbReference type="NCBI Taxonomy" id="1176127"/>
    <lineage>
        <taxon>Eukaryota</taxon>
        <taxon>Fungi</taxon>
        <taxon>Dikarya</taxon>
        <taxon>Ascomycota</taxon>
        <taxon>Pezizomycotina</taxon>
        <taxon>Dothideomycetes</taxon>
        <taxon>Dothideomycetes incertae sedis</taxon>
        <taxon>Botryosphaeriales</taxon>
        <taxon>Aplosporellaceae</taxon>
        <taxon>Aplosporella</taxon>
    </lineage>
</organism>
<evidence type="ECO:0000256" key="1">
    <source>
        <dbReference type="SAM" id="MobiDB-lite"/>
    </source>
</evidence>
<reference evidence="3" key="1">
    <citation type="journal article" date="2020" name="Stud. Mycol.">
        <title>101 Dothideomycetes genomes: a test case for predicting lifestyles and emergence of pathogens.</title>
        <authorList>
            <person name="Haridas S."/>
            <person name="Albert R."/>
            <person name="Binder M."/>
            <person name="Bloem J."/>
            <person name="Labutti K."/>
            <person name="Salamov A."/>
            <person name="Andreopoulos B."/>
            <person name="Baker S."/>
            <person name="Barry K."/>
            <person name="Bills G."/>
            <person name="Bluhm B."/>
            <person name="Cannon C."/>
            <person name="Castanera R."/>
            <person name="Culley D."/>
            <person name="Daum C."/>
            <person name="Ezra D."/>
            <person name="Gonzalez J."/>
            <person name="Henrissat B."/>
            <person name="Kuo A."/>
            <person name="Liang C."/>
            <person name="Lipzen A."/>
            <person name="Lutzoni F."/>
            <person name="Magnuson J."/>
            <person name="Mondo S."/>
            <person name="Nolan M."/>
            <person name="Ohm R."/>
            <person name="Pangilinan J."/>
            <person name="Park H.-J."/>
            <person name="Ramirez L."/>
            <person name="Alfaro M."/>
            <person name="Sun H."/>
            <person name="Tritt A."/>
            <person name="Yoshinaga Y."/>
            <person name="Zwiers L.-H."/>
            <person name="Turgeon B."/>
            <person name="Goodwin S."/>
            <person name="Spatafora J."/>
            <person name="Crous P."/>
            <person name="Grigoriev I."/>
        </authorList>
    </citation>
    <scope>NUCLEOTIDE SEQUENCE</scope>
    <source>
        <strain evidence="3">CBS 121167</strain>
    </source>
</reference>
<dbReference type="PANTHER" id="PTHR33112">
    <property type="entry name" value="DOMAIN PROTEIN, PUTATIVE-RELATED"/>
    <property type="match status" value="1"/>
</dbReference>
<dbReference type="Pfam" id="PF06985">
    <property type="entry name" value="HET"/>
    <property type="match status" value="1"/>
</dbReference>
<keyword evidence="4" id="KW-1185">Reference proteome</keyword>
<dbReference type="EMBL" id="ML995500">
    <property type="protein sequence ID" value="KAF2137694.1"/>
    <property type="molecule type" value="Genomic_DNA"/>
</dbReference>
<dbReference type="InterPro" id="IPR010730">
    <property type="entry name" value="HET"/>
</dbReference>
<accession>A0A6A6B3A5</accession>
<gene>
    <name evidence="3" type="ORF">K452DRAFT_312085</name>
</gene>
<dbReference type="Proteomes" id="UP000799438">
    <property type="component" value="Unassembled WGS sequence"/>
</dbReference>
<evidence type="ECO:0000313" key="4">
    <source>
        <dbReference type="Proteomes" id="UP000799438"/>
    </source>
</evidence>
<feature type="domain" description="Heterokaryon incompatibility" evidence="2">
    <location>
        <begin position="153"/>
        <end position="208"/>
    </location>
</feature>
<dbReference type="AlphaFoldDB" id="A0A6A6B3A5"/>
<feature type="region of interest" description="Disordered" evidence="1">
    <location>
        <begin position="215"/>
        <end position="238"/>
    </location>
</feature>